<feature type="region of interest" description="Disordered" evidence="1">
    <location>
        <begin position="270"/>
        <end position="313"/>
    </location>
</feature>
<dbReference type="AlphaFoldDB" id="A0A8E2DIG7"/>
<feature type="compositionally biased region" description="Low complexity" evidence="1">
    <location>
        <begin position="136"/>
        <end position="155"/>
    </location>
</feature>
<reference evidence="2 3" key="1">
    <citation type="submission" date="2016-07" db="EMBL/GenBank/DDBJ databases">
        <title>Draft genome of the white-rot fungus Obba rivulosa 3A-2.</title>
        <authorList>
            <consortium name="DOE Joint Genome Institute"/>
            <person name="Miettinen O."/>
            <person name="Riley R."/>
            <person name="Acob R."/>
            <person name="Barry K."/>
            <person name="Cullen D."/>
            <person name="De Vries R."/>
            <person name="Hainaut M."/>
            <person name="Hatakka A."/>
            <person name="Henrissat B."/>
            <person name="Hilden K."/>
            <person name="Kuo R."/>
            <person name="Labutti K."/>
            <person name="Lipzen A."/>
            <person name="Makela M.R."/>
            <person name="Sandor L."/>
            <person name="Spatafora J.W."/>
            <person name="Grigoriev I.V."/>
            <person name="Hibbett D.S."/>
        </authorList>
    </citation>
    <scope>NUCLEOTIDE SEQUENCE [LARGE SCALE GENOMIC DNA]</scope>
    <source>
        <strain evidence="2 3">3A-2</strain>
    </source>
</reference>
<feature type="compositionally biased region" description="Basic residues" evidence="1">
    <location>
        <begin position="179"/>
        <end position="190"/>
    </location>
</feature>
<dbReference type="EMBL" id="KV722459">
    <property type="protein sequence ID" value="OCH88197.1"/>
    <property type="molecule type" value="Genomic_DNA"/>
</dbReference>
<dbReference type="OrthoDB" id="2984747at2759"/>
<feature type="region of interest" description="Disordered" evidence="1">
    <location>
        <begin position="360"/>
        <end position="387"/>
    </location>
</feature>
<feature type="region of interest" description="Disordered" evidence="1">
    <location>
        <begin position="115"/>
        <end position="209"/>
    </location>
</feature>
<feature type="compositionally biased region" description="Low complexity" evidence="1">
    <location>
        <begin position="166"/>
        <end position="178"/>
    </location>
</feature>
<sequence>MYEEVCLVCGRPTDVDGRIYCSDRCESIDSTSPSISTSSSAVHSPYLHSMNGPSNLADVPALVSSALGSSLAAHRSHKTQANRLSISSSSSSVGCPALFEDDLISNKQSHIALSYARRPSTTNNRSTIPLLHRRSSSTSSPPASSRSFSQSVSSRFLTTDDDYSDAPPASVSSVSSARSHSRRERPHSSLKSRYTDDIDKDETVTSKSKRNRASLPAYFSLLNSTSTSPATGRTPRFPSSLLALSRSLHSSPGTPRVAGPVVDTTIAYAHAQAQARPVPAEMTPRGRGRRHESRARALPGSSRSPNPQPHAHIYSHVQDHAPSRQHGPSTRARLDSVEKVMDWVAQSPVVNALPSSICGRTHTRRRNSSPARSKPRAGTILPGSDMSGLSDALAQSLRVTGAEKAYEKDGEERRGRRRVNELDAPPEGIDTYVAPGYGNGRSGLKARERERARRAMGAL</sequence>
<gene>
    <name evidence="2" type="ORF">OBBRIDRAFT_813789</name>
</gene>
<feature type="compositionally biased region" description="Basic and acidic residues" evidence="1">
    <location>
        <begin position="404"/>
        <end position="421"/>
    </location>
</feature>
<name>A0A8E2DIG7_9APHY</name>
<proteinExistence type="predicted"/>
<evidence type="ECO:0000256" key="1">
    <source>
        <dbReference type="SAM" id="MobiDB-lite"/>
    </source>
</evidence>
<feature type="region of interest" description="Disordered" evidence="1">
    <location>
        <begin position="404"/>
        <end position="459"/>
    </location>
</feature>
<accession>A0A8E2DIG7</accession>
<protein>
    <submittedName>
        <fullName evidence="2">Uncharacterized protein</fullName>
    </submittedName>
</protein>
<organism evidence="2 3">
    <name type="scientific">Obba rivulosa</name>
    <dbReference type="NCBI Taxonomy" id="1052685"/>
    <lineage>
        <taxon>Eukaryota</taxon>
        <taxon>Fungi</taxon>
        <taxon>Dikarya</taxon>
        <taxon>Basidiomycota</taxon>
        <taxon>Agaricomycotina</taxon>
        <taxon>Agaricomycetes</taxon>
        <taxon>Polyporales</taxon>
        <taxon>Gelatoporiaceae</taxon>
        <taxon>Obba</taxon>
    </lineage>
</organism>
<dbReference type="Proteomes" id="UP000250043">
    <property type="component" value="Unassembled WGS sequence"/>
</dbReference>
<evidence type="ECO:0000313" key="2">
    <source>
        <dbReference type="EMBL" id="OCH88197.1"/>
    </source>
</evidence>
<evidence type="ECO:0000313" key="3">
    <source>
        <dbReference type="Proteomes" id="UP000250043"/>
    </source>
</evidence>
<keyword evidence="3" id="KW-1185">Reference proteome</keyword>
<feature type="compositionally biased region" description="Basic and acidic residues" evidence="1">
    <location>
        <begin position="193"/>
        <end position="204"/>
    </location>
</feature>